<dbReference type="OrthoDB" id="6471243at2759"/>
<name>A0A8X6WNZ5_9ARAC</name>
<sequence length="97" mass="11221">MLFKFRCPRNPGTPCVVHPIDKRTGFSETPMQAFERFSVRQASRRKSFSVQSPGLQSIPIRNAVNEMDISHFLITAAGHPYIRQKRKYDEGRQPFLL</sequence>
<accession>A0A8X6WNZ5</accession>
<evidence type="ECO:0000313" key="2">
    <source>
        <dbReference type="Proteomes" id="UP000886998"/>
    </source>
</evidence>
<protein>
    <submittedName>
        <fullName evidence="1">Uncharacterized protein</fullName>
    </submittedName>
</protein>
<reference evidence="1" key="1">
    <citation type="submission" date="2020-08" db="EMBL/GenBank/DDBJ databases">
        <title>Multicomponent nature underlies the extraordinary mechanical properties of spider dragline silk.</title>
        <authorList>
            <person name="Kono N."/>
            <person name="Nakamura H."/>
            <person name="Mori M."/>
            <person name="Yoshida Y."/>
            <person name="Ohtoshi R."/>
            <person name="Malay A.D."/>
            <person name="Moran D.A.P."/>
            <person name="Tomita M."/>
            <person name="Numata K."/>
            <person name="Arakawa K."/>
        </authorList>
    </citation>
    <scope>NUCLEOTIDE SEQUENCE</scope>
</reference>
<dbReference type="AlphaFoldDB" id="A0A8X6WNZ5"/>
<organism evidence="1 2">
    <name type="scientific">Trichonephila inaurata madagascariensis</name>
    <dbReference type="NCBI Taxonomy" id="2747483"/>
    <lineage>
        <taxon>Eukaryota</taxon>
        <taxon>Metazoa</taxon>
        <taxon>Ecdysozoa</taxon>
        <taxon>Arthropoda</taxon>
        <taxon>Chelicerata</taxon>
        <taxon>Arachnida</taxon>
        <taxon>Araneae</taxon>
        <taxon>Araneomorphae</taxon>
        <taxon>Entelegynae</taxon>
        <taxon>Araneoidea</taxon>
        <taxon>Nephilidae</taxon>
        <taxon>Trichonephila</taxon>
        <taxon>Trichonephila inaurata</taxon>
    </lineage>
</organism>
<gene>
    <name evidence="1" type="ORF">TNIN_257771</name>
</gene>
<keyword evidence="2" id="KW-1185">Reference proteome</keyword>
<dbReference type="Proteomes" id="UP000886998">
    <property type="component" value="Unassembled WGS sequence"/>
</dbReference>
<proteinExistence type="predicted"/>
<evidence type="ECO:0000313" key="1">
    <source>
        <dbReference type="EMBL" id="GFY37166.1"/>
    </source>
</evidence>
<dbReference type="EMBL" id="BMAV01000166">
    <property type="protein sequence ID" value="GFY37166.1"/>
    <property type="molecule type" value="Genomic_DNA"/>
</dbReference>
<comment type="caution">
    <text evidence="1">The sequence shown here is derived from an EMBL/GenBank/DDBJ whole genome shotgun (WGS) entry which is preliminary data.</text>
</comment>